<feature type="non-terminal residue" evidence="6">
    <location>
        <position position="1"/>
    </location>
</feature>
<dbReference type="PANTHER" id="PTHR44688">
    <property type="entry name" value="DNA-BINDING TRANSCRIPTIONAL ACTIVATOR DEVR_DOSR"/>
    <property type="match status" value="1"/>
</dbReference>
<dbReference type="PRINTS" id="PR00038">
    <property type="entry name" value="HTHLUXR"/>
</dbReference>
<evidence type="ECO:0000313" key="7">
    <source>
        <dbReference type="Proteomes" id="UP000438182"/>
    </source>
</evidence>
<evidence type="ECO:0000259" key="5">
    <source>
        <dbReference type="PROSITE" id="PS50043"/>
    </source>
</evidence>
<dbReference type="Proteomes" id="UP000438182">
    <property type="component" value="Unassembled WGS sequence"/>
</dbReference>
<reference evidence="6 7" key="1">
    <citation type="submission" date="2019-12" db="EMBL/GenBank/DDBJ databases">
        <authorList>
            <person name="Kim Y.S."/>
        </authorList>
    </citation>
    <scope>NUCLEOTIDE SEQUENCE [LARGE SCALE GENOMIC DNA]</scope>
    <source>
        <strain evidence="6 7">MMS17-SY077</strain>
    </source>
</reference>
<dbReference type="InterPro" id="IPR000792">
    <property type="entry name" value="Tscrpt_reg_LuxR_C"/>
</dbReference>
<dbReference type="InterPro" id="IPR016032">
    <property type="entry name" value="Sig_transdc_resp-reg_C-effctor"/>
</dbReference>
<feature type="domain" description="HTH luxR-type" evidence="5">
    <location>
        <begin position="29"/>
        <end position="94"/>
    </location>
</feature>
<name>A0A6I4NTH9_9MICO</name>
<dbReference type="GO" id="GO:0006355">
    <property type="term" value="P:regulation of DNA-templated transcription"/>
    <property type="evidence" value="ECO:0007669"/>
    <property type="project" value="InterPro"/>
</dbReference>
<dbReference type="SUPFAM" id="SSF46894">
    <property type="entry name" value="C-terminal effector domain of the bipartite response regulators"/>
    <property type="match status" value="1"/>
</dbReference>
<evidence type="ECO:0000256" key="2">
    <source>
        <dbReference type="ARBA" id="ARBA00023125"/>
    </source>
</evidence>
<dbReference type="EMBL" id="WSTA01000011">
    <property type="protein sequence ID" value="MWB97698.1"/>
    <property type="molecule type" value="Genomic_DNA"/>
</dbReference>
<keyword evidence="2 6" id="KW-0238">DNA-binding</keyword>
<keyword evidence="3" id="KW-0804">Transcription</keyword>
<dbReference type="RefSeq" id="WP_160423047.1">
    <property type="nucleotide sequence ID" value="NZ_WSTA01000011.1"/>
</dbReference>
<proteinExistence type="predicted"/>
<keyword evidence="1" id="KW-0805">Transcription regulation</keyword>
<feature type="region of interest" description="Disordered" evidence="4">
    <location>
        <begin position="1"/>
        <end position="34"/>
    </location>
</feature>
<dbReference type="Pfam" id="PF00196">
    <property type="entry name" value="GerE"/>
    <property type="match status" value="1"/>
</dbReference>
<gene>
    <name evidence="6" type="ORF">GB864_03910</name>
</gene>
<dbReference type="Gene3D" id="1.10.10.10">
    <property type="entry name" value="Winged helix-like DNA-binding domain superfamily/Winged helix DNA-binding domain"/>
    <property type="match status" value="1"/>
</dbReference>
<comment type="caution">
    <text evidence="6">The sequence shown here is derived from an EMBL/GenBank/DDBJ whole genome shotgun (WGS) entry which is preliminary data.</text>
</comment>
<dbReference type="PROSITE" id="PS00622">
    <property type="entry name" value="HTH_LUXR_1"/>
    <property type="match status" value="1"/>
</dbReference>
<accession>A0A6I4NTH9</accession>
<keyword evidence="7" id="KW-1185">Reference proteome</keyword>
<evidence type="ECO:0000256" key="4">
    <source>
        <dbReference type="SAM" id="MobiDB-lite"/>
    </source>
</evidence>
<dbReference type="GO" id="GO:0003677">
    <property type="term" value="F:DNA binding"/>
    <property type="evidence" value="ECO:0007669"/>
    <property type="project" value="UniProtKB-KW"/>
</dbReference>
<dbReference type="PANTHER" id="PTHR44688:SF16">
    <property type="entry name" value="DNA-BINDING TRANSCRIPTIONAL ACTIVATOR DEVR_DOSR"/>
    <property type="match status" value="1"/>
</dbReference>
<dbReference type="SMART" id="SM00421">
    <property type="entry name" value="HTH_LUXR"/>
    <property type="match status" value="1"/>
</dbReference>
<evidence type="ECO:0000313" key="6">
    <source>
        <dbReference type="EMBL" id="MWB97698.1"/>
    </source>
</evidence>
<organism evidence="6 7">
    <name type="scientific">Agromyces seonyuensis</name>
    <dbReference type="NCBI Taxonomy" id="2662446"/>
    <lineage>
        <taxon>Bacteria</taxon>
        <taxon>Bacillati</taxon>
        <taxon>Actinomycetota</taxon>
        <taxon>Actinomycetes</taxon>
        <taxon>Micrococcales</taxon>
        <taxon>Microbacteriaceae</taxon>
        <taxon>Agromyces</taxon>
    </lineage>
</organism>
<dbReference type="PROSITE" id="PS50043">
    <property type="entry name" value="HTH_LUXR_2"/>
    <property type="match status" value="1"/>
</dbReference>
<evidence type="ECO:0000256" key="3">
    <source>
        <dbReference type="ARBA" id="ARBA00023163"/>
    </source>
</evidence>
<sequence length="101" mass="10233">VPAAGAPAGSAAGAVALGESAEPPAPVDRPGWAGPLTERELEVAMLVARGASNRQVAERLFVSVRTIEVHVGRVFTKLGVRSRVELAVLAHRGGSALSAAS</sequence>
<protein>
    <submittedName>
        <fullName evidence="6">DNA-binding response regulator</fullName>
    </submittedName>
</protein>
<feature type="compositionally biased region" description="Low complexity" evidence="4">
    <location>
        <begin position="1"/>
        <end position="22"/>
    </location>
</feature>
<evidence type="ECO:0000256" key="1">
    <source>
        <dbReference type="ARBA" id="ARBA00023015"/>
    </source>
</evidence>
<dbReference type="CDD" id="cd06170">
    <property type="entry name" value="LuxR_C_like"/>
    <property type="match status" value="1"/>
</dbReference>
<dbReference type="InterPro" id="IPR036388">
    <property type="entry name" value="WH-like_DNA-bd_sf"/>
</dbReference>
<dbReference type="AlphaFoldDB" id="A0A6I4NTH9"/>